<name>A0A0D3AFB3_BRAOL</name>
<dbReference type="EnsemblPlants" id="Bo1g148930.1">
    <property type="protein sequence ID" value="Bo1g148930.1"/>
    <property type="gene ID" value="Bo1g148930"/>
</dbReference>
<dbReference type="PANTHER" id="PTHR45023">
    <property type="match status" value="1"/>
</dbReference>
<dbReference type="PANTHER" id="PTHR45023:SF4">
    <property type="entry name" value="GLYCINE-RICH PROTEIN-RELATED"/>
    <property type="match status" value="1"/>
</dbReference>
<accession>A0A0D3AFB3</accession>
<dbReference type="Gramene" id="Bo1g148930.1">
    <property type="protein sequence ID" value="Bo1g148930.1"/>
    <property type="gene ID" value="Bo1g148930"/>
</dbReference>
<dbReference type="InterPro" id="IPR006912">
    <property type="entry name" value="Harbinger_derived_prot"/>
</dbReference>
<evidence type="ECO:0000313" key="3">
    <source>
        <dbReference type="Proteomes" id="UP000032141"/>
    </source>
</evidence>
<evidence type="ECO:0000256" key="1">
    <source>
        <dbReference type="SAM" id="MobiDB-lite"/>
    </source>
</evidence>
<keyword evidence="3" id="KW-1185">Reference proteome</keyword>
<sequence>MDPRIPCSQSTGYMGLLHSQQGSVCPENSPYETFPSVSQQFPQFSSQESEAPTPPTEIPVERGRRHKWTPSEDEMLISAWLNTSKDAIVGNNQKFSTFWKRVGDYFFASLNGGDGGNVVESSEHVHYKQRWHKNNIETNRFCASYAAAERQISSEEIRPEGVKAAKSNRSAMGKGKSVADCTAVWELRKEDLERKEKLSKLAILDTLLARSGPLNVERAFGVMQARFAVVRNPSSLWDKNKIGNIMRVCIILHNMIVEDERDSYGNASVFEQGEDEDTTFVVRRPTNLGATMGRRADVRDTSDHHQLKADLVENI</sequence>
<reference evidence="2" key="2">
    <citation type="submission" date="2015-03" db="UniProtKB">
        <authorList>
            <consortium name="EnsemblPlants"/>
        </authorList>
    </citation>
    <scope>IDENTIFICATION</scope>
</reference>
<feature type="compositionally biased region" description="Low complexity" evidence="1">
    <location>
        <begin position="34"/>
        <end position="50"/>
    </location>
</feature>
<dbReference type="HOGENOM" id="CLU_012390_0_4_1"/>
<dbReference type="AlphaFoldDB" id="A0A0D3AFB3"/>
<evidence type="ECO:0000313" key="2">
    <source>
        <dbReference type="EnsemblPlants" id="Bo1g148930.1"/>
    </source>
</evidence>
<organism evidence="2 3">
    <name type="scientific">Brassica oleracea var. oleracea</name>
    <dbReference type="NCBI Taxonomy" id="109376"/>
    <lineage>
        <taxon>Eukaryota</taxon>
        <taxon>Viridiplantae</taxon>
        <taxon>Streptophyta</taxon>
        <taxon>Embryophyta</taxon>
        <taxon>Tracheophyta</taxon>
        <taxon>Spermatophyta</taxon>
        <taxon>Magnoliopsida</taxon>
        <taxon>eudicotyledons</taxon>
        <taxon>Gunneridae</taxon>
        <taxon>Pentapetalae</taxon>
        <taxon>rosids</taxon>
        <taxon>malvids</taxon>
        <taxon>Brassicales</taxon>
        <taxon>Brassicaceae</taxon>
        <taxon>Brassiceae</taxon>
        <taxon>Brassica</taxon>
    </lineage>
</organism>
<proteinExistence type="predicted"/>
<feature type="region of interest" description="Disordered" evidence="1">
    <location>
        <begin position="24"/>
        <end position="61"/>
    </location>
</feature>
<protein>
    <recommendedName>
        <fullName evidence="4">No apical meristem-associated C-terminal domain-containing protein</fullName>
    </recommendedName>
</protein>
<dbReference type="STRING" id="109376.A0A0D3AFB3"/>
<evidence type="ECO:0008006" key="4">
    <source>
        <dbReference type="Google" id="ProtNLM"/>
    </source>
</evidence>
<dbReference type="Proteomes" id="UP000032141">
    <property type="component" value="Chromosome C1"/>
</dbReference>
<reference evidence="2 3" key="1">
    <citation type="journal article" date="2014" name="Genome Biol.">
        <title>Transcriptome and methylome profiling reveals relics of genome dominance in the mesopolyploid Brassica oleracea.</title>
        <authorList>
            <person name="Parkin I.A."/>
            <person name="Koh C."/>
            <person name="Tang H."/>
            <person name="Robinson S.J."/>
            <person name="Kagale S."/>
            <person name="Clarke W.E."/>
            <person name="Town C.D."/>
            <person name="Nixon J."/>
            <person name="Krishnakumar V."/>
            <person name="Bidwell S.L."/>
            <person name="Denoeud F."/>
            <person name="Belcram H."/>
            <person name="Links M.G."/>
            <person name="Just J."/>
            <person name="Clarke C."/>
            <person name="Bender T."/>
            <person name="Huebert T."/>
            <person name="Mason A.S."/>
            <person name="Pires J.C."/>
            <person name="Barker G."/>
            <person name="Moore J."/>
            <person name="Walley P.G."/>
            <person name="Manoli S."/>
            <person name="Batley J."/>
            <person name="Edwards D."/>
            <person name="Nelson M.N."/>
            <person name="Wang X."/>
            <person name="Paterson A.H."/>
            <person name="King G."/>
            <person name="Bancroft I."/>
            <person name="Chalhoub B."/>
            <person name="Sharpe A.G."/>
        </authorList>
    </citation>
    <scope>NUCLEOTIDE SEQUENCE</scope>
    <source>
        <strain evidence="2 3">cv. TO1000</strain>
    </source>
</reference>
<dbReference type="Pfam" id="PF04827">
    <property type="entry name" value="Plant_tran"/>
    <property type="match status" value="1"/>
</dbReference>